<evidence type="ECO:0000313" key="2">
    <source>
        <dbReference type="EMBL" id="ACJ76192.1"/>
    </source>
</evidence>
<keyword evidence="3" id="KW-1185">Reference proteome</keyword>
<keyword evidence="1" id="KW-0472">Membrane</keyword>
<reference evidence="2 3" key="1">
    <citation type="journal article" date="2009" name="J. Bacteriol.">
        <title>The genome of Thermosipho africanus TCF52B: lateral genetic connections to the Firmicutes and Archaea.</title>
        <authorList>
            <person name="Nesboe C.L."/>
            <person name="Bapteste E."/>
            <person name="Curtis B."/>
            <person name="Dahle H."/>
            <person name="Lopez P."/>
            <person name="Macleod D."/>
            <person name="Dlutek M."/>
            <person name="Bowman S."/>
            <person name="Zhaxybayeva O."/>
            <person name="Birkeland N.-K."/>
            <person name="Doolittle W.F."/>
        </authorList>
    </citation>
    <scope>NUCLEOTIDE SEQUENCE [LARGE SCALE GENOMIC DNA]</scope>
    <source>
        <strain evidence="2 3">TCF52B</strain>
    </source>
</reference>
<evidence type="ECO:0000313" key="3">
    <source>
        <dbReference type="Proteomes" id="UP000002453"/>
    </source>
</evidence>
<proteinExistence type="predicted"/>
<accession>B7IDW5</accession>
<gene>
    <name evidence="2" type="ordered locus">THA_1761</name>
</gene>
<sequence length="40" mass="4732">MLRLLVRDYFWCKIFLAGVALILYSNLTYFYIGQGLLSKK</sequence>
<feature type="transmembrane region" description="Helical" evidence="1">
    <location>
        <begin position="12"/>
        <end position="32"/>
    </location>
</feature>
<name>B7IDW5_THEAB</name>
<dbReference type="HOGENOM" id="CLU_3297830_0_0_0"/>
<organism evidence="2 3">
    <name type="scientific">Thermosipho africanus (strain TCF52B)</name>
    <dbReference type="NCBI Taxonomy" id="484019"/>
    <lineage>
        <taxon>Bacteria</taxon>
        <taxon>Thermotogati</taxon>
        <taxon>Thermotogota</taxon>
        <taxon>Thermotogae</taxon>
        <taxon>Thermotogales</taxon>
        <taxon>Fervidobacteriaceae</taxon>
        <taxon>Thermosipho</taxon>
    </lineage>
</organism>
<protein>
    <submittedName>
        <fullName evidence="2">Uncharacterized protein</fullName>
    </submittedName>
</protein>
<dbReference type="KEGG" id="taf:THA_1761"/>
<dbReference type="EMBL" id="CP001185">
    <property type="protein sequence ID" value="ACJ76192.1"/>
    <property type="molecule type" value="Genomic_DNA"/>
</dbReference>
<keyword evidence="1" id="KW-1133">Transmembrane helix</keyword>
<evidence type="ECO:0000256" key="1">
    <source>
        <dbReference type="SAM" id="Phobius"/>
    </source>
</evidence>
<keyword evidence="1" id="KW-0812">Transmembrane</keyword>
<dbReference type="AlphaFoldDB" id="B7IDW5"/>
<dbReference type="Proteomes" id="UP000002453">
    <property type="component" value="Chromosome"/>
</dbReference>